<feature type="region of interest" description="Disordered" evidence="4">
    <location>
        <begin position="1056"/>
        <end position="1140"/>
    </location>
</feature>
<feature type="compositionally biased region" description="Acidic residues" evidence="4">
    <location>
        <begin position="1072"/>
        <end position="1081"/>
    </location>
</feature>
<dbReference type="PRINTS" id="PR01415">
    <property type="entry name" value="ANKYRIN"/>
</dbReference>
<dbReference type="Proteomes" id="UP000479190">
    <property type="component" value="Unassembled WGS sequence"/>
</dbReference>
<evidence type="ECO:0000256" key="2">
    <source>
        <dbReference type="ARBA" id="ARBA00023043"/>
    </source>
</evidence>
<keyword evidence="1" id="KW-0677">Repeat</keyword>
<sequence>MKKLREIVNWDIENERFEFLRRIDYLILHWEGEIPDLRGMFRTEEIDRLLFDTIIFMNKGRFFVRGERFIGYVARSGYKDEPKLDEDGAPLLRRTTPLHHAFRCHLTMLDELFQIYDRFDGNYINESGLSHFHVACSLCYYDAVEKFLDHGQDPNCILPQTGESPLHLALGRGHNSLVELLLRSGADPNWANKEGSTALHIIFKRDRQDYCVLAKMLFELSDKKYQPLQVNPRDNLGSTPLHMALSLERGRMEIVKFFLKIGANPNVANAEGWTPLKLLFNKNYDDKLAKTFFEICAEKKQPVEVNAKDKLGQTPLQLAVANILPNAVDLLLEQGADLTDYVFPPASYLDEKPYSGDYTHNFDLRLASGALTIAERLEKSGYELDQSGSLKIMKLFVKHRWFEKPFDTEKAWCDDKNFRSKAREIMVKPDLSLYDLVQLRPEEAAKLVTYADYFRLWSSERFIGKVASSGYKVQPRLEDGVPLLQRTTPLHHAFRYSSLNLLADTTIAELFAIYNNRYDANFTDESGLSHFHVACRLCYYDAVKKFLDHGQDPNSIWRETGQSPLHLILNIHIKGRKEIVKCLLENGANPNVADAKGWTPLHVISQKCRDVGLPNALFQFSQKKYHPLKIDAQNKSGWTPLHLALYTDNHKVLEILLKKGADSNVIDSKQFTPLHVICDKKYDNGIAQTFFKFNDDNRQLVQVNARDHLGRTPLYLAVENFLPSVVDLILNRGADLTDFVFPPASYLDDKPSIREWEDECDYFHNYHLRIASGALTIAERLEKSGYELDQSRGLMIMKLFAKHRLFEKSSDTVKAWCDDKNFTSKAKEIIVKPNLSLYDLVQLRPEEAKKLLTYADYFKFSRFSLIGSINKLYTMHRRDCALHLIEQMSREFFRTYSLDCFWKLIHYRLPIECCDIILDELNNEDLYNICLAATDKEDSKKDVVTRARAKKSPQKNPKKAKIAKTVKKLNNKCGPSGRDVAHLAALGRGLDAAVAQQLLHALMALGAARLRAVAVRATRQHVPMMMMMMMMVPRAVLHEDGRVQLLLGRLVAVTTGDTARSGAESKRATAYPDDEEGEAEAEAGAGEHVPPVVPIVGDARHRAAEAPEQRQALEPRLHEDQHEALGYPSLQVPLRNGTNY</sequence>
<feature type="repeat" description="ANK" evidence="3">
    <location>
        <begin position="161"/>
        <end position="193"/>
    </location>
</feature>
<dbReference type="InterPro" id="IPR051165">
    <property type="entry name" value="Multifunctional_ANK_Repeat"/>
</dbReference>
<proteinExistence type="predicted"/>
<dbReference type="PANTHER" id="PTHR24123">
    <property type="entry name" value="ANKYRIN REPEAT-CONTAINING"/>
    <property type="match status" value="1"/>
</dbReference>
<feature type="repeat" description="ANK" evidence="3">
    <location>
        <begin position="636"/>
        <end position="668"/>
    </location>
</feature>
<accession>A0A6H5I7P7</accession>
<dbReference type="EMBL" id="CADCXV010000602">
    <property type="protein sequence ID" value="CAB0031026.1"/>
    <property type="molecule type" value="Genomic_DNA"/>
</dbReference>
<feature type="repeat" description="ANK" evidence="3">
    <location>
        <begin position="560"/>
        <end position="595"/>
    </location>
</feature>
<dbReference type="InterPro" id="IPR002110">
    <property type="entry name" value="Ankyrin_rpt"/>
</dbReference>
<feature type="repeat" description="ANK" evidence="3">
    <location>
        <begin position="709"/>
        <end position="736"/>
    </location>
</feature>
<feature type="repeat" description="ANK" evidence="3">
    <location>
        <begin position="236"/>
        <end position="270"/>
    </location>
</feature>
<protein>
    <submittedName>
        <fullName evidence="5">Uncharacterized protein</fullName>
    </submittedName>
</protein>
<dbReference type="PANTHER" id="PTHR24123:SF141">
    <property type="entry name" value="ANKYRIN 2, ISOFORM U"/>
    <property type="match status" value="1"/>
</dbReference>
<dbReference type="SMART" id="SM00248">
    <property type="entry name" value="ANK"/>
    <property type="match status" value="11"/>
</dbReference>
<name>A0A6H5I7P7_9HYME</name>
<dbReference type="PROSITE" id="PS50297">
    <property type="entry name" value="ANK_REP_REGION"/>
    <property type="match status" value="6"/>
</dbReference>
<evidence type="ECO:0000256" key="4">
    <source>
        <dbReference type="SAM" id="MobiDB-lite"/>
    </source>
</evidence>
<feature type="repeat" description="ANK" evidence="3">
    <location>
        <begin position="311"/>
        <end position="338"/>
    </location>
</feature>
<keyword evidence="2 3" id="KW-0040">ANK repeat</keyword>
<organism evidence="5 6">
    <name type="scientific">Trichogramma brassicae</name>
    <dbReference type="NCBI Taxonomy" id="86971"/>
    <lineage>
        <taxon>Eukaryota</taxon>
        <taxon>Metazoa</taxon>
        <taxon>Ecdysozoa</taxon>
        <taxon>Arthropoda</taxon>
        <taxon>Hexapoda</taxon>
        <taxon>Insecta</taxon>
        <taxon>Pterygota</taxon>
        <taxon>Neoptera</taxon>
        <taxon>Endopterygota</taxon>
        <taxon>Hymenoptera</taxon>
        <taxon>Apocrita</taxon>
        <taxon>Proctotrupomorpha</taxon>
        <taxon>Chalcidoidea</taxon>
        <taxon>Trichogrammatidae</taxon>
        <taxon>Trichogramma</taxon>
    </lineage>
</organism>
<keyword evidence="6" id="KW-1185">Reference proteome</keyword>
<dbReference type="Pfam" id="PF00023">
    <property type="entry name" value="Ank"/>
    <property type="match status" value="2"/>
</dbReference>
<dbReference type="Pfam" id="PF12796">
    <property type="entry name" value="Ank_2"/>
    <property type="match status" value="2"/>
</dbReference>
<evidence type="ECO:0000313" key="5">
    <source>
        <dbReference type="EMBL" id="CAB0031026.1"/>
    </source>
</evidence>
<evidence type="ECO:0000313" key="6">
    <source>
        <dbReference type="Proteomes" id="UP000479190"/>
    </source>
</evidence>
<evidence type="ECO:0000256" key="3">
    <source>
        <dbReference type="PROSITE-ProRule" id="PRU00023"/>
    </source>
</evidence>
<gene>
    <name evidence="5" type="ORF">TBRA_LOCUS3009</name>
</gene>
<dbReference type="AlphaFoldDB" id="A0A6H5I7P7"/>
<feature type="compositionally biased region" description="Basic and acidic residues" evidence="4">
    <location>
        <begin position="1098"/>
        <end position="1123"/>
    </location>
</feature>
<evidence type="ECO:0000256" key="1">
    <source>
        <dbReference type="ARBA" id="ARBA00022737"/>
    </source>
</evidence>
<dbReference type="PROSITE" id="PS50088">
    <property type="entry name" value="ANK_REPEAT"/>
    <property type="match status" value="6"/>
</dbReference>
<dbReference type="Gene3D" id="1.25.40.20">
    <property type="entry name" value="Ankyrin repeat-containing domain"/>
    <property type="match status" value="4"/>
</dbReference>
<dbReference type="InterPro" id="IPR036770">
    <property type="entry name" value="Ankyrin_rpt-contain_sf"/>
</dbReference>
<dbReference type="SUPFAM" id="SSF48403">
    <property type="entry name" value="Ankyrin repeat"/>
    <property type="match status" value="2"/>
</dbReference>
<dbReference type="OrthoDB" id="539213at2759"/>
<reference evidence="5 6" key="1">
    <citation type="submission" date="2020-02" db="EMBL/GenBank/DDBJ databases">
        <authorList>
            <person name="Ferguson B K."/>
        </authorList>
    </citation>
    <scope>NUCLEOTIDE SEQUENCE [LARGE SCALE GENOMIC DNA]</scope>
</reference>